<sequence length="309" mass="35643">MHFESPDLSDIISPTVWPRRLNPHYEEVKTVSVAWIRSFGAFSPEPNRPTIPASDLMNTIFVFDEHSDVSSPDEVQAMADAMMDALRNPHKPRPECERVGGEVTRQFWELAVGKASAGAKKRFAVVQQAADSNNRYIRTVDEYLEVRRETIGIEYSLALLEFDVDVSDEVHDHPVLKELSILCCDMILLDNDIMSYNVEQSRGDDEHNNIVTVVMHHYRTDIQGAMDWVQQYYAAKLEARFVHLYENELPTFGEPRVVRYVDGLANWVRGANNQWNFESERYFGKMGSQIFERRWVTLLPKEKRGGAWS</sequence>
<reference evidence="1" key="2">
    <citation type="journal article" date="2022" name="New Phytol.">
        <title>Evolutionary transition to the ectomycorrhizal habit in the genomes of a hyperdiverse lineage of mushroom-forming fungi.</title>
        <authorList>
            <person name="Looney B."/>
            <person name="Miyauchi S."/>
            <person name="Morin E."/>
            <person name="Drula E."/>
            <person name="Courty P.E."/>
            <person name="Kohler A."/>
            <person name="Kuo A."/>
            <person name="LaButti K."/>
            <person name="Pangilinan J."/>
            <person name="Lipzen A."/>
            <person name="Riley R."/>
            <person name="Andreopoulos W."/>
            <person name="He G."/>
            <person name="Johnson J."/>
            <person name="Nolan M."/>
            <person name="Tritt A."/>
            <person name="Barry K.W."/>
            <person name="Grigoriev I.V."/>
            <person name="Nagy L.G."/>
            <person name="Hibbett D."/>
            <person name="Henrissat B."/>
            <person name="Matheny P.B."/>
            <person name="Labbe J."/>
            <person name="Martin F.M."/>
        </authorList>
    </citation>
    <scope>NUCLEOTIDE SEQUENCE</scope>
    <source>
        <strain evidence="1">EC-137</strain>
    </source>
</reference>
<protein>
    <submittedName>
        <fullName evidence="1">Isoprenoid synthase domain-containing protein</fullName>
    </submittedName>
</protein>
<gene>
    <name evidence="1" type="ORF">K488DRAFT_81278</name>
</gene>
<reference evidence="1" key="1">
    <citation type="submission" date="2021-02" db="EMBL/GenBank/DDBJ databases">
        <authorList>
            <consortium name="DOE Joint Genome Institute"/>
            <person name="Ahrendt S."/>
            <person name="Looney B.P."/>
            <person name="Miyauchi S."/>
            <person name="Morin E."/>
            <person name="Drula E."/>
            <person name="Courty P.E."/>
            <person name="Chicoki N."/>
            <person name="Fauchery L."/>
            <person name="Kohler A."/>
            <person name="Kuo A."/>
            <person name="Labutti K."/>
            <person name="Pangilinan J."/>
            <person name="Lipzen A."/>
            <person name="Riley R."/>
            <person name="Andreopoulos W."/>
            <person name="He G."/>
            <person name="Johnson J."/>
            <person name="Barry K.W."/>
            <person name="Grigoriev I.V."/>
            <person name="Nagy L."/>
            <person name="Hibbett D."/>
            <person name="Henrissat B."/>
            <person name="Matheny P.B."/>
            <person name="Labbe J."/>
            <person name="Martin F."/>
        </authorList>
    </citation>
    <scope>NUCLEOTIDE SEQUENCE</scope>
    <source>
        <strain evidence="1">EC-137</strain>
    </source>
</reference>
<evidence type="ECO:0000313" key="2">
    <source>
        <dbReference type="Proteomes" id="UP000814128"/>
    </source>
</evidence>
<comment type="caution">
    <text evidence="1">The sequence shown here is derived from an EMBL/GenBank/DDBJ whole genome shotgun (WGS) entry which is preliminary data.</text>
</comment>
<dbReference type="Proteomes" id="UP000814128">
    <property type="component" value="Unassembled WGS sequence"/>
</dbReference>
<accession>A0ACB8Q5A7</accession>
<keyword evidence="2" id="KW-1185">Reference proteome</keyword>
<evidence type="ECO:0000313" key="1">
    <source>
        <dbReference type="EMBL" id="KAI0026900.1"/>
    </source>
</evidence>
<dbReference type="EMBL" id="MU274120">
    <property type="protein sequence ID" value="KAI0026900.1"/>
    <property type="molecule type" value="Genomic_DNA"/>
</dbReference>
<organism evidence="1 2">
    <name type="scientific">Vararia minispora EC-137</name>
    <dbReference type="NCBI Taxonomy" id="1314806"/>
    <lineage>
        <taxon>Eukaryota</taxon>
        <taxon>Fungi</taxon>
        <taxon>Dikarya</taxon>
        <taxon>Basidiomycota</taxon>
        <taxon>Agaricomycotina</taxon>
        <taxon>Agaricomycetes</taxon>
        <taxon>Russulales</taxon>
        <taxon>Lachnocladiaceae</taxon>
        <taxon>Vararia</taxon>
    </lineage>
</organism>
<proteinExistence type="predicted"/>
<name>A0ACB8Q5A7_9AGAM</name>